<sequence length="465" mass="53693">MAPAIIKNRNSDPRAARPSPSEWYPRILYALHRDIAGIHPTPIYVYFELRPNNKAFLMWATCPLGPPLRNKPQNVLFNDLNPEPGVTREWVKWLEGCNNDPKIVPILARYLVQNKFGEDANIFQDLDSDTSEANQNFIGRFSLRKLSQHDGTRFDFDYGWPATCDYDNREPQAILDDWKHWENQYALERSILRGDRTMVSPVKKAFRDVYGADIREKDVRKANLEALRYNIAPLDSTRIERALRNQLHEASETGEIILLDPSTMHEQPEVGPRLPHFLNHTTASGGKDSDDNSKKRKRNIVEVEDDESTAHLNRLARVKRQANYISTAISDLQTEHTKLQDETTRTRAQYTQLLQSEQDLLASIHPPEKLSEDEFDDLYQKYALLQNKKTAMDIKFTLMDARMMDFQKRFKDRFTDASAEVLGLCRELDEMEKPSRQFLGGSQDDSQDVSTDSDTLVEEDSDETE</sequence>
<feature type="compositionally biased region" description="Low complexity" evidence="1">
    <location>
        <begin position="439"/>
        <end position="454"/>
    </location>
</feature>
<evidence type="ECO:0000313" key="3">
    <source>
        <dbReference type="Proteomes" id="UP000566819"/>
    </source>
</evidence>
<evidence type="ECO:0000313" key="2">
    <source>
        <dbReference type="EMBL" id="KAF4621552.1"/>
    </source>
</evidence>
<feature type="region of interest" description="Disordered" evidence="1">
    <location>
        <begin position="265"/>
        <end position="297"/>
    </location>
</feature>
<evidence type="ECO:0000256" key="1">
    <source>
        <dbReference type="SAM" id="MobiDB-lite"/>
    </source>
</evidence>
<comment type="caution">
    <text evidence="2">The sequence shown here is derived from an EMBL/GenBank/DDBJ whole genome shotgun (WGS) entry which is preliminary data.</text>
</comment>
<dbReference type="AlphaFoldDB" id="A0A8H4VTG7"/>
<organism evidence="2 3">
    <name type="scientific">Cudoniella acicularis</name>
    <dbReference type="NCBI Taxonomy" id="354080"/>
    <lineage>
        <taxon>Eukaryota</taxon>
        <taxon>Fungi</taxon>
        <taxon>Dikarya</taxon>
        <taxon>Ascomycota</taxon>
        <taxon>Pezizomycotina</taxon>
        <taxon>Leotiomycetes</taxon>
        <taxon>Helotiales</taxon>
        <taxon>Tricladiaceae</taxon>
        <taxon>Cudoniella</taxon>
    </lineage>
</organism>
<reference evidence="2 3" key="1">
    <citation type="submission" date="2020-03" db="EMBL/GenBank/DDBJ databases">
        <title>Draft Genome Sequence of Cudoniella acicularis.</title>
        <authorList>
            <person name="Buettner E."/>
            <person name="Kellner H."/>
        </authorList>
    </citation>
    <scope>NUCLEOTIDE SEQUENCE [LARGE SCALE GENOMIC DNA]</scope>
    <source>
        <strain evidence="2 3">DSM 108380</strain>
    </source>
</reference>
<keyword evidence="3" id="KW-1185">Reference proteome</keyword>
<gene>
    <name evidence="2" type="ORF">G7Y89_g14525</name>
</gene>
<protein>
    <submittedName>
        <fullName evidence="2">Uncharacterized protein</fullName>
    </submittedName>
</protein>
<name>A0A8H4VTG7_9HELO</name>
<dbReference type="Proteomes" id="UP000566819">
    <property type="component" value="Unassembled WGS sequence"/>
</dbReference>
<dbReference type="EMBL" id="JAAMPI010001947">
    <property type="protein sequence ID" value="KAF4621552.1"/>
    <property type="molecule type" value="Genomic_DNA"/>
</dbReference>
<proteinExistence type="predicted"/>
<feature type="compositionally biased region" description="Acidic residues" evidence="1">
    <location>
        <begin position="455"/>
        <end position="465"/>
    </location>
</feature>
<accession>A0A8H4VTG7</accession>
<feature type="region of interest" description="Disordered" evidence="1">
    <location>
        <begin position="433"/>
        <end position="465"/>
    </location>
</feature>